<keyword evidence="4" id="KW-0479">Metal-binding</keyword>
<evidence type="ECO:0000256" key="6">
    <source>
        <dbReference type="ARBA" id="ARBA00022833"/>
    </source>
</evidence>
<dbReference type="Gene3D" id="3.30.2010.10">
    <property type="entry name" value="Metalloproteases ('zincins'), catalytic domain"/>
    <property type="match status" value="1"/>
</dbReference>
<organism evidence="13 14">
    <name type="scientific">Chryseobacterium carnipullorum</name>
    <dbReference type="NCBI Taxonomy" id="1124835"/>
    <lineage>
        <taxon>Bacteria</taxon>
        <taxon>Pseudomonadati</taxon>
        <taxon>Bacteroidota</taxon>
        <taxon>Flavobacteriia</taxon>
        <taxon>Flavobacteriales</taxon>
        <taxon>Weeksellaceae</taxon>
        <taxon>Chryseobacterium group</taxon>
        <taxon>Chryseobacterium</taxon>
    </lineage>
</organism>
<keyword evidence="13" id="KW-0346">Stress response</keyword>
<evidence type="ECO:0000256" key="10">
    <source>
        <dbReference type="RuleBase" id="RU003983"/>
    </source>
</evidence>
<feature type="transmembrane region" description="Helical" evidence="11">
    <location>
        <begin position="215"/>
        <end position="234"/>
    </location>
</feature>
<evidence type="ECO:0000256" key="11">
    <source>
        <dbReference type="SAM" id="Phobius"/>
    </source>
</evidence>
<feature type="transmembrane region" description="Helical" evidence="11">
    <location>
        <begin position="57"/>
        <end position="78"/>
    </location>
</feature>
<dbReference type="EMBL" id="UFVQ01000003">
    <property type="protein sequence ID" value="STC99035.1"/>
    <property type="molecule type" value="Genomic_DNA"/>
</dbReference>
<dbReference type="InterPro" id="IPR050083">
    <property type="entry name" value="HtpX_protease"/>
</dbReference>
<dbReference type="GO" id="GO:0004222">
    <property type="term" value="F:metalloendopeptidase activity"/>
    <property type="evidence" value="ECO:0007669"/>
    <property type="project" value="InterPro"/>
</dbReference>
<keyword evidence="9 11" id="KW-0472">Membrane</keyword>
<sequence>MNNLPKISPAYRSKLTSAIVSISIFFTVYLILIAISLFLIVLLGYGAYSILAFKVSYYTLIAAAGLASIGIFVFYFMIKFIFKRSTSTTRHLVEITRSQQPELFSIIDEIVTDTQVKAPKKVFLSPDVNASVSYNSVFWSMFFPVRKNLTIGLGLINSTSIGELKTILAHEFGHFSQRSMKVGGYVHHAQKIVYETVYNNKEYEDMILNFSGNSFLTLFGAISVGFINIFQFILKKVSSFLFQKHASLSREMEYHADAVSTFLTNPQEQISSLLRIELSDSAFYYSFNFYTQSEQKYLPKNIYKNQTSLLKIFSERNNHLYSNGLPKVDEGDLTRYNKTKIEI</sequence>
<evidence type="ECO:0000256" key="4">
    <source>
        <dbReference type="ARBA" id="ARBA00022723"/>
    </source>
</evidence>
<gene>
    <name evidence="13" type="ORF">NCTC13533_02707</name>
</gene>
<dbReference type="Pfam" id="PF01435">
    <property type="entry name" value="Peptidase_M48"/>
    <property type="match status" value="1"/>
</dbReference>
<dbReference type="PANTHER" id="PTHR43221">
    <property type="entry name" value="PROTEASE HTPX"/>
    <property type="match status" value="1"/>
</dbReference>
<keyword evidence="1" id="KW-1003">Cell membrane</keyword>
<protein>
    <submittedName>
        <fullName evidence="13">Heat shock protein HtpX</fullName>
    </submittedName>
</protein>
<dbReference type="RefSeq" id="WP_228426171.1">
    <property type="nucleotide sequence ID" value="NZ_CP033920.1"/>
</dbReference>
<evidence type="ECO:0000256" key="1">
    <source>
        <dbReference type="ARBA" id="ARBA00022475"/>
    </source>
</evidence>
<dbReference type="InterPro" id="IPR001915">
    <property type="entry name" value="Peptidase_M48"/>
</dbReference>
<evidence type="ECO:0000256" key="8">
    <source>
        <dbReference type="ARBA" id="ARBA00023049"/>
    </source>
</evidence>
<name>A0A376E1Y6_CHRCU</name>
<comment type="similarity">
    <text evidence="10">Belongs to the peptidase M48 family.</text>
</comment>
<dbReference type="GO" id="GO:0046872">
    <property type="term" value="F:metal ion binding"/>
    <property type="evidence" value="ECO:0007669"/>
    <property type="project" value="UniProtKB-KW"/>
</dbReference>
<keyword evidence="3 11" id="KW-0812">Transmembrane</keyword>
<evidence type="ECO:0000256" key="2">
    <source>
        <dbReference type="ARBA" id="ARBA00022670"/>
    </source>
</evidence>
<keyword evidence="2 10" id="KW-0645">Protease</keyword>
<dbReference type="Proteomes" id="UP000255224">
    <property type="component" value="Unassembled WGS sequence"/>
</dbReference>
<comment type="cofactor">
    <cofactor evidence="10">
        <name>Zn(2+)</name>
        <dbReference type="ChEBI" id="CHEBI:29105"/>
    </cofactor>
    <text evidence="10">Binds 1 zinc ion per subunit.</text>
</comment>
<evidence type="ECO:0000313" key="13">
    <source>
        <dbReference type="EMBL" id="STC99035.1"/>
    </source>
</evidence>
<feature type="domain" description="Peptidase M48" evidence="12">
    <location>
        <begin position="99"/>
        <end position="267"/>
    </location>
</feature>
<keyword evidence="5 10" id="KW-0378">Hydrolase</keyword>
<proteinExistence type="inferred from homology"/>
<evidence type="ECO:0000259" key="12">
    <source>
        <dbReference type="Pfam" id="PF01435"/>
    </source>
</evidence>
<feature type="transmembrane region" description="Helical" evidence="11">
    <location>
        <begin position="20"/>
        <end position="45"/>
    </location>
</feature>
<accession>A0A376E1Y6</accession>
<evidence type="ECO:0000256" key="9">
    <source>
        <dbReference type="ARBA" id="ARBA00023136"/>
    </source>
</evidence>
<dbReference type="PANTHER" id="PTHR43221:SF2">
    <property type="entry name" value="PROTEASE HTPX HOMOLOG"/>
    <property type="match status" value="1"/>
</dbReference>
<evidence type="ECO:0000256" key="7">
    <source>
        <dbReference type="ARBA" id="ARBA00022989"/>
    </source>
</evidence>
<evidence type="ECO:0000256" key="3">
    <source>
        <dbReference type="ARBA" id="ARBA00022692"/>
    </source>
</evidence>
<keyword evidence="8 10" id="KW-0482">Metalloprotease</keyword>
<evidence type="ECO:0000313" key="14">
    <source>
        <dbReference type="Proteomes" id="UP000255224"/>
    </source>
</evidence>
<dbReference type="AlphaFoldDB" id="A0A376E1Y6"/>
<dbReference type="GO" id="GO:0006508">
    <property type="term" value="P:proteolysis"/>
    <property type="evidence" value="ECO:0007669"/>
    <property type="project" value="UniProtKB-KW"/>
</dbReference>
<keyword evidence="7 11" id="KW-1133">Transmembrane helix</keyword>
<keyword evidence="6 10" id="KW-0862">Zinc</keyword>
<dbReference type="CDD" id="cd07328">
    <property type="entry name" value="M48_Ste24p_like"/>
    <property type="match status" value="1"/>
</dbReference>
<evidence type="ECO:0000256" key="5">
    <source>
        <dbReference type="ARBA" id="ARBA00022801"/>
    </source>
</evidence>
<reference evidence="13 14" key="1">
    <citation type="submission" date="2018-06" db="EMBL/GenBank/DDBJ databases">
        <authorList>
            <consortium name="Pathogen Informatics"/>
            <person name="Doyle S."/>
        </authorList>
    </citation>
    <scope>NUCLEOTIDE SEQUENCE [LARGE SCALE GENOMIC DNA]</scope>
    <source>
        <strain evidence="13 14">NCTC13533</strain>
    </source>
</reference>